<dbReference type="SUPFAM" id="SSF53167">
    <property type="entry name" value="Purine and uridine phosphorylases"/>
    <property type="match status" value="1"/>
</dbReference>
<accession>A0A5A8DRL6</accession>
<keyword evidence="1" id="KW-0812">Transmembrane</keyword>
<dbReference type="EMBL" id="VLTM01000003">
    <property type="protein sequence ID" value="KAA0168043.1"/>
    <property type="molecule type" value="Genomic_DNA"/>
</dbReference>
<evidence type="ECO:0000256" key="1">
    <source>
        <dbReference type="SAM" id="Phobius"/>
    </source>
</evidence>
<dbReference type="AlphaFoldDB" id="A0A5A8DRL6"/>
<dbReference type="PANTHER" id="PTHR43691">
    <property type="entry name" value="URIDINE PHOSPHORYLASE"/>
    <property type="match status" value="1"/>
</dbReference>
<dbReference type="GO" id="GO:0005829">
    <property type="term" value="C:cytosol"/>
    <property type="evidence" value="ECO:0007669"/>
    <property type="project" value="TreeGrafter"/>
</dbReference>
<sequence length="376" mass="38101">MDTHSIDDAASMLAPFPKRAPVLTAGVQLPAGVDFLRGDAEPMHVKASPNGIKGAYGILAGDPGRIAKIAALFDDPAEVATNRGFTVWRGQLDGVNVFAAAHGIGSASAAIVFEELALLGCHTLIRVGTCGSLQAGMRVGDVVVSTGCIRDDGTTRAYLPAEFPAVASHELVTALRLATMGAEGDRPPWVGVTHCKGSFYSEVPGYVPDAAAADARWAAWVGGGAVATEMEGAALFAIGGARNVRTGMVLAVLGVTKKGPGAADESTAEAVASILTDSEEAAAGKTRAIRAAVDALRIVIRHDVTAATAGAAKRVEDRVPAAVPLAAPRAVKASTTRHCPHHGHCHAPAIGLIAVGAAAFGALAALAATAALRRAD</sequence>
<dbReference type="Gene3D" id="3.40.50.1580">
    <property type="entry name" value="Nucleoside phosphorylase domain"/>
    <property type="match status" value="1"/>
</dbReference>
<keyword evidence="1" id="KW-1133">Transmembrane helix</keyword>
<dbReference type="InterPro" id="IPR000845">
    <property type="entry name" value="Nucleoside_phosphorylase_d"/>
</dbReference>
<protein>
    <recommendedName>
        <fullName evidence="2">Nucleoside phosphorylase domain-containing protein</fullName>
    </recommendedName>
</protein>
<reference evidence="3 4" key="1">
    <citation type="submission" date="2019-07" db="EMBL/GenBank/DDBJ databases">
        <title>Genomes of Cafeteria roenbergensis.</title>
        <authorList>
            <person name="Fischer M.G."/>
            <person name="Hackl T."/>
            <person name="Roman M."/>
        </authorList>
    </citation>
    <scope>NUCLEOTIDE SEQUENCE [LARGE SCALE GENOMIC DNA]</scope>
    <source>
        <strain evidence="3 4">Cflag</strain>
    </source>
</reference>
<feature type="transmembrane region" description="Helical" evidence="1">
    <location>
        <begin position="349"/>
        <end position="372"/>
    </location>
</feature>
<evidence type="ECO:0000259" key="2">
    <source>
        <dbReference type="Pfam" id="PF01048"/>
    </source>
</evidence>
<evidence type="ECO:0000313" key="3">
    <source>
        <dbReference type="EMBL" id="KAA0168043.1"/>
    </source>
</evidence>
<dbReference type="InterPro" id="IPR035994">
    <property type="entry name" value="Nucleoside_phosphorylase_sf"/>
</dbReference>
<evidence type="ECO:0000313" key="4">
    <source>
        <dbReference type="Proteomes" id="UP000325113"/>
    </source>
</evidence>
<keyword evidence="1" id="KW-0472">Membrane</keyword>
<dbReference type="PANTHER" id="PTHR43691:SF11">
    <property type="entry name" value="FI09636P-RELATED"/>
    <property type="match status" value="1"/>
</dbReference>
<proteinExistence type="predicted"/>
<name>A0A5A8DRL6_CAFRO</name>
<dbReference type="Proteomes" id="UP000325113">
    <property type="component" value="Unassembled WGS sequence"/>
</dbReference>
<gene>
    <name evidence="3" type="ORF">FNF31_00542</name>
</gene>
<organism evidence="3 4">
    <name type="scientific">Cafeteria roenbergensis</name>
    <name type="common">Marine flagellate</name>
    <dbReference type="NCBI Taxonomy" id="33653"/>
    <lineage>
        <taxon>Eukaryota</taxon>
        <taxon>Sar</taxon>
        <taxon>Stramenopiles</taxon>
        <taxon>Bigyra</taxon>
        <taxon>Opalozoa</taxon>
        <taxon>Bicosoecida</taxon>
        <taxon>Cafeteriaceae</taxon>
        <taxon>Cafeteria</taxon>
    </lineage>
</organism>
<feature type="domain" description="Nucleoside phosphorylase" evidence="2">
    <location>
        <begin position="56"/>
        <end position="285"/>
    </location>
</feature>
<dbReference type="CDD" id="cd17767">
    <property type="entry name" value="UP_EcUdp-like"/>
    <property type="match status" value="1"/>
</dbReference>
<comment type="caution">
    <text evidence="3">The sequence shown here is derived from an EMBL/GenBank/DDBJ whole genome shotgun (WGS) entry which is preliminary data.</text>
</comment>
<dbReference type="Pfam" id="PF01048">
    <property type="entry name" value="PNP_UDP_1"/>
    <property type="match status" value="1"/>
</dbReference>
<dbReference type="GO" id="GO:0003824">
    <property type="term" value="F:catalytic activity"/>
    <property type="evidence" value="ECO:0007669"/>
    <property type="project" value="InterPro"/>
</dbReference>
<dbReference type="GO" id="GO:0009116">
    <property type="term" value="P:nucleoside metabolic process"/>
    <property type="evidence" value="ECO:0007669"/>
    <property type="project" value="InterPro"/>
</dbReference>